<accession>A0A220UGI8</accession>
<evidence type="ECO:0000256" key="1">
    <source>
        <dbReference type="SAM" id="Phobius"/>
    </source>
</evidence>
<proteinExistence type="predicted"/>
<keyword evidence="2" id="KW-0614">Plasmid</keyword>
<keyword evidence="1" id="KW-1133">Transmembrane helix</keyword>
<evidence type="ECO:0000313" key="2">
    <source>
        <dbReference type="EMBL" id="ASK67298.1"/>
    </source>
</evidence>
<dbReference type="AlphaFoldDB" id="A0A220UGI8"/>
<dbReference type="OrthoDB" id="9900161at2"/>
<dbReference type="Proteomes" id="UP000198398">
    <property type="component" value="Plasmid unnamed1"/>
</dbReference>
<feature type="transmembrane region" description="Helical" evidence="1">
    <location>
        <begin position="65"/>
        <end position="83"/>
    </location>
</feature>
<sequence length="89" mass="9330">MDKDWEFVILVFGGLVAAVFLLPTLLPELVASAIAKLLSWQVVVPSAEALVSIPTTGVGFDLPRLLVGAGVLLLAACAGRVAMTRRAQD</sequence>
<protein>
    <submittedName>
        <fullName evidence="2">Uncharacterized protein</fullName>
    </submittedName>
</protein>
<dbReference type="KEGG" id="brv:CFK39_15755"/>
<evidence type="ECO:0000313" key="3">
    <source>
        <dbReference type="Proteomes" id="UP000198398"/>
    </source>
</evidence>
<reference evidence="2 3" key="1">
    <citation type="submission" date="2017-07" db="EMBL/GenBank/DDBJ databases">
        <title>Brachybacterium sp. VR2415.</title>
        <authorList>
            <person name="Tak E.J."/>
            <person name="Bae J.-W."/>
        </authorList>
    </citation>
    <scope>NUCLEOTIDE SEQUENCE [LARGE SCALE GENOMIC DNA]</scope>
    <source>
        <strain evidence="2 3">VR2415</strain>
        <plasmid evidence="3">unnamed1 sequence</plasmid>
    </source>
</reference>
<dbReference type="RefSeq" id="WP_089066529.1">
    <property type="nucleotide sequence ID" value="NZ_CP022317.1"/>
</dbReference>
<keyword evidence="1" id="KW-0812">Transmembrane</keyword>
<dbReference type="EMBL" id="CP022317">
    <property type="protein sequence ID" value="ASK67298.1"/>
    <property type="molecule type" value="Genomic_DNA"/>
</dbReference>
<geneLocation type="plasmid" evidence="3">
    <name>unnamed1 sequence</name>
</geneLocation>
<feature type="transmembrane region" description="Helical" evidence="1">
    <location>
        <begin position="7"/>
        <end position="26"/>
    </location>
</feature>
<keyword evidence="3" id="KW-1185">Reference proteome</keyword>
<name>A0A220UGI8_9MICO</name>
<gene>
    <name evidence="2" type="ORF">CFK39_15755</name>
</gene>
<organism evidence="2 3">
    <name type="scientific">Brachybacterium avium</name>
    <dbReference type="NCBI Taxonomy" id="2017485"/>
    <lineage>
        <taxon>Bacteria</taxon>
        <taxon>Bacillati</taxon>
        <taxon>Actinomycetota</taxon>
        <taxon>Actinomycetes</taxon>
        <taxon>Micrococcales</taxon>
        <taxon>Dermabacteraceae</taxon>
        <taxon>Brachybacterium</taxon>
    </lineage>
</organism>
<keyword evidence="1" id="KW-0472">Membrane</keyword>